<dbReference type="InterPro" id="IPR008030">
    <property type="entry name" value="NmrA-like"/>
</dbReference>
<evidence type="ECO:0000313" key="4">
    <source>
        <dbReference type="EMBL" id="CAE6505189.1"/>
    </source>
</evidence>
<dbReference type="InterPro" id="IPR051609">
    <property type="entry name" value="NmrA/Isoflavone_reductase-like"/>
</dbReference>
<comment type="caution">
    <text evidence="4">The sequence shown here is derived from an EMBL/GenBank/DDBJ whole genome shotgun (WGS) entry which is preliminary data.</text>
</comment>
<organism evidence="4 5">
    <name type="scientific">Rhizoctonia solani</name>
    <dbReference type="NCBI Taxonomy" id="456999"/>
    <lineage>
        <taxon>Eukaryota</taxon>
        <taxon>Fungi</taxon>
        <taxon>Dikarya</taxon>
        <taxon>Basidiomycota</taxon>
        <taxon>Agaricomycotina</taxon>
        <taxon>Agaricomycetes</taxon>
        <taxon>Cantharellales</taxon>
        <taxon>Ceratobasidiaceae</taxon>
        <taxon>Rhizoctonia</taxon>
    </lineage>
</organism>
<keyword evidence="1" id="KW-0521">NADP</keyword>
<evidence type="ECO:0000313" key="5">
    <source>
        <dbReference type="Proteomes" id="UP000663853"/>
    </source>
</evidence>
<dbReference type="PANTHER" id="PTHR47706">
    <property type="entry name" value="NMRA-LIKE FAMILY PROTEIN"/>
    <property type="match status" value="1"/>
</dbReference>
<feature type="domain" description="NmrA-like" evidence="3">
    <location>
        <begin position="5"/>
        <end position="239"/>
    </location>
</feature>
<sequence length="283" mass="31442">MTSRIVAIVGASGNVGKVFADKFLTANSFQLRVLVRASSVDMPVYQGYKRRGATLHIIDFENEASIVEALKGVNVFISAVAGPAWSAQSPLVRAASKAGVKTFFPSEYGSEFEDDIPWPPAQIQKNVRKTAQELGLPVAILENAAFPEIVFTSELGWALAEKKITIWGDGNTKLGWTTIHSVADWLTHVLKTVPVEQLQNRRFKIQASAYTFNEVVKLWEQKHNDKLQVEHRPLEELEDRFAANPNDVFAALMLELASGRMNIGGRDNSMYPDWKPDTVESVL</sequence>
<proteinExistence type="predicted"/>
<evidence type="ECO:0000256" key="1">
    <source>
        <dbReference type="ARBA" id="ARBA00022857"/>
    </source>
</evidence>
<accession>A0A8H3D2V4</accession>
<dbReference type="AlphaFoldDB" id="A0A8H3D2V4"/>
<dbReference type="InterPro" id="IPR036291">
    <property type="entry name" value="NAD(P)-bd_dom_sf"/>
</dbReference>
<evidence type="ECO:0000259" key="3">
    <source>
        <dbReference type="Pfam" id="PF05368"/>
    </source>
</evidence>
<dbReference type="Gene3D" id="3.90.25.10">
    <property type="entry name" value="UDP-galactose 4-epimerase, domain 1"/>
    <property type="match status" value="1"/>
</dbReference>
<dbReference type="SUPFAM" id="SSF51735">
    <property type="entry name" value="NAD(P)-binding Rossmann-fold domains"/>
    <property type="match status" value="1"/>
</dbReference>
<dbReference type="PANTHER" id="PTHR47706:SF9">
    <property type="entry name" value="NMRA-LIKE DOMAIN-CONTAINING PROTEIN-RELATED"/>
    <property type="match status" value="1"/>
</dbReference>
<gene>
    <name evidence="4" type="ORF">RDB_LOCUS118243</name>
</gene>
<protein>
    <recommendedName>
        <fullName evidence="3">NmrA-like domain-containing protein</fullName>
    </recommendedName>
</protein>
<evidence type="ECO:0000256" key="2">
    <source>
        <dbReference type="ARBA" id="ARBA00023002"/>
    </source>
</evidence>
<reference evidence="4" key="1">
    <citation type="submission" date="2021-01" db="EMBL/GenBank/DDBJ databases">
        <authorList>
            <person name="Kaushik A."/>
        </authorList>
    </citation>
    <scope>NUCLEOTIDE SEQUENCE</scope>
    <source>
        <strain evidence="4">AG6-10EEA</strain>
    </source>
</reference>
<dbReference type="Pfam" id="PF05368">
    <property type="entry name" value="NmrA"/>
    <property type="match status" value="1"/>
</dbReference>
<dbReference type="Proteomes" id="UP000663853">
    <property type="component" value="Unassembled WGS sequence"/>
</dbReference>
<dbReference type="GO" id="GO:0016491">
    <property type="term" value="F:oxidoreductase activity"/>
    <property type="evidence" value="ECO:0007669"/>
    <property type="project" value="UniProtKB-KW"/>
</dbReference>
<keyword evidence="2" id="KW-0560">Oxidoreductase</keyword>
<name>A0A8H3D2V4_9AGAM</name>
<dbReference type="EMBL" id="CAJMXA010003590">
    <property type="protein sequence ID" value="CAE6505189.1"/>
    <property type="molecule type" value="Genomic_DNA"/>
</dbReference>
<dbReference type="Gene3D" id="3.40.50.720">
    <property type="entry name" value="NAD(P)-binding Rossmann-like Domain"/>
    <property type="match status" value="1"/>
</dbReference>